<reference evidence="1 2" key="1">
    <citation type="submission" date="2018-09" db="EMBL/GenBank/DDBJ databases">
        <title>A high-quality reference genome of wild soybean provides a powerful tool to mine soybean genomes.</title>
        <authorList>
            <person name="Xie M."/>
            <person name="Chung C.Y.L."/>
            <person name="Li M.-W."/>
            <person name="Wong F.-L."/>
            <person name="Chan T.-F."/>
            <person name="Lam H.-M."/>
        </authorList>
    </citation>
    <scope>NUCLEOTIDE SEQUENCE [LARGE SCALE GENOMIC DNA]</scope>
    <source>
        <strain evidence="2">cv. W05</strain>
        <tissue evidence="1">Hypocotyl of etiolated seedlings</tissue>
    </source>
</reference>
<protein>
    <submittedName>
        <fullName evidence="1">Uncharacterized protein</fullName>
    </submittedName>
</protein>
<dbReference type="GO" id="GO:0009507">
    <property type="term" value="C:chloroplast"/>
    <property type="evidence" value="ECO:0007669"/>
    <property type="project" value="TreeGrafter"/>
</dbReference>
<accession>A0A445H7V8</accession>
<organism evidence="1 2">
    <name type="scientific">Glycine soja</name>
    <name type="common">Wild soybean</name>
    <dbReference type="NCBI Taxonomy" id="3848"/>
    <lineage>
        <taxon>Eukaryota</taxon>
        <taxon>Viridiplantae</taxon>
        <taxon>Streptophyta</taxon>
        <taxon>Embryophyta</taxon>
        <taxon>Tracheophyta</taxon>
        <taxon>Spermatophyta</taxon>
        <taxon>Magnoliopsida</taxon>
        <taxon>eudicotyledons</taxon>
        <taxon>Gunneridae</taxon>
        <taxon>Pentapetalae</taxon>
        <taxon>rosids</taxon>
        <taxon>fabids</taxon>
        <taxon>Fabales</taxon>
        <taxon>Fabaceae</taxon>
        <taxon>Papilionoideae</taxon>
        <taxon>50 kb inversion clade</taxon>
        <taxon>NPAAA clade</taxon>
        <taxon>indigoferoid/millettioid clade</taxon>
        <taxon>Phaseoleae</taxon>
        <taxon>Glycine</taxon>
        <taxon>Glycine subgen. Soja</taxon>
    </lineage>
</organism>
<dbReference type="PANTHER" id="PTHR37758">
    <property type="entry name" value="OS03G0334300 PROTEIN"/>
    <property type="match status" value="1"/>
</dbReference>
<dbReference type="Proteomes" id="UP000289340">
    <property type="component" value="Chromosome 14"/>
</dbReference>
<gene>
    <name evidence="1" type="ORF">D0Y65_039154</name>
</gene>
<dbReference type="EMBL" id="QZWG01000014">
    <property type="protein sequence ID" value="RZB69689.1"/>
    <property type="molecule type" value="Genomic_DNA"/>
</dbReference>
<dbReference type="Gramene" id="XM_028344263.1">
    <property type="protein sequence ID" value="XP_028200064.1"/>
    <property type="gene ID" value="LOC114384562"/>
</dbReference>
<evidence type="ECO:0000313" key="2">
    <source>
        <dbReference type="Proteomes" id="UP000289340"/>
    </source>
</evidence>
<keyword evidence="2" id="KW-1185">Reference proteome</keyword>
<sequence length="162" mass="18190">MKGSLYVADFHMLSTSLSMSKSNNPSSPCQTRVSPSSVRGLSFKVNISWPIHASCIVQRQKKKNNNGFVVVGCAKWDLEADMKPQEDEEKGRSGMATFRHKCGERKGVVELLECLEREAIMGEDVGKEPSDYNRRAQIFDRSSQVFQALKQLNNDVFPESSQ</sequence>
<evidence type="ECO:0000313" key="1">
    <source>
        <dbReference type="EMBL" id="RZB69689.1"/>
    </source>
</evidence>
<dbReference type="AlphaFoldDB" id="A0A445H7V8"/>
<dbReference type="SMR" id="A0A445H7V8"/>
<proteinExistence type="predicted"/>
<comment type="caution">
    <text evidence="1">The sequence shown here is derived from an EMBL/GenBank/DDBJ whole genome shotgun (WGS) entry which is preliminary data.</text>
</comment>
<dbReference type="PANTHER" id="PTHR37758:SF1">
    <property type="entry name" value="OS03G0334300 PROTEIN"/>
    <property type="match status" value="1"/>
</dbReference>
<name>A0A445H7V8_GLYSO</name>